<evidence type="ECO:0000256" key="1">
    <source>
        <dbReference type="SAM" id="SignalP"/>
    </source>
</evidence>
<dbReference type="OrthoDB" id="9758365at2"/>
<gene>
    <name evidence="2" type="ORF">AKJ09_04499</name>
</gene>
<dbReference type="STRING" id="1391654.AKJ09_04499"/>
<dbReference type="PROSITE" id="PS51257">
    <property type="entry name" value="PROKAR_LIPOPROTEIN"/>
    <property type="match status" value="1"/>
</dbReference>
<reference evidence="2 3" key="1">
    <citation type="submission" date="2015-08" db="EMBL/GenBank/DDBJ databases">
        <authorList>
            <person name="Babu N.S."/>
            <person name="Beckwith C.J."/>
            <person name="Beseler K.G."/>
            <person name="Brison A."/>
            <person name="Carone J.V."/>
            <person name="Caskin T.P."/>
            <person name="Diamond M."/>
            <person name="Durham M.E."/>
            <person name="Foxe J.M."/>
            <person name="Go M."/>
            <person name="Henderson B.A."/>
            <person name="Jones I.B."/>
            <person name="McGettigan J.A."/>
            <person name="Micheletti S.J."/>
            <person name="Nasrallah M.E."/>
            <person name="Ortiz D."/>
            <person name="Piller C.R."/>
            <person name="Privatt S.R."/>
            <person name="Schneider S.L."/>
            <person name="Sharp S."/>
            <person name="Smith T.C."/>
            <person name="Stanton J.D."/>
            <person name="Ullery H.E."/>
            <person name="Wilson R.J."/>
            <person name="Serrano M.G."/>
            <person name="Buck G."/>
            <person name="Lee V."/>
            <person name="Wang Y."/>
            <person name="Carvalho R."/>
            <person name="Voegtly L."/>
            <person name="Shi R."/>
            <person name="Duckworth R."/>
            <person name="Johnson A."/>
            <person name="Loviza R."/>
            <person name="Walstead R."/>
            <person name="Shah Z."/>
            <person name="Kiflezghi M."/>
            <person name="Wade K."/>
            <person name="Ball S.L."/>
            <person name="Bradley K.W."/>
            <person name="Asai D.J."/>
            <person name="Bowman C.A."/>
            <person name="Russell D.A."/>
            <person name="Pope W.H."/>
            <person name="Jacobs-Sera D."/>
            <person name="Hendrix R.W."/>
            <person name="Hatfull G.F."/>
        </authorList>
    </citation>
    <scope>NUCLEOTIDE SEQUENCE [LARGE SCALE GENOMIC DNA]</scope>
    <source>
        <strain evidence="2 3">DSM 27648</strain>
    </source>
</reference>
<dbReference type="InterPro" id="IPR009091">
    <property type="entry name" value="RCC1/BLIP-II"/>
</dbReference>
<evidence type="ECO:0000313" key="2">
    <source>
        <dbReference type="EMBL" id="AKU97835.1"/>
    </source>
</evidence>
<proteinExistence type="predicted"/>
<dbReference type="GO" id="GO:0005737">
    <property type="term" value="C:cytoplasm"/>
    <property type="evidence" value="ECO:0007669"/>
    <property type="project" value="TreeGrafter"/>
</dbReference>
<dbReference type="AlphaFoldDB" id="A0A0K1PWD5"/>
<dbReference type="EMBL" id="CP012333">
    <property type="protein sequence ID" value="AKU97835.1"/>
    <property type="molecule type" value="Genomic_DNA"/>
</dbReference>
<dbReference type="PANTHER" id="PTHR45982:SF1">
    <property type="entry name" value="REGULATOR OF CHROMOSOME CONDENSATION"/>
    <property type="match status" value="1"/>
</dbReference>
<dbReference type="GO" id="GO:0005085">
    <property type="term" value="F:guanyl-nucleotide exchange factor activity"/>
    <property type="evidence" value="ECO:0007669"/>
    <property type="project" value="TreeGrafter"/>
</dbReference>
<protein>
    <recommendedName>
        <fullName evidence="4">BNR repeat domain protein</fullName>
    </recommendedName>
</protein>
<dbReference type="RefSeq" id="WP_146648915.1">
    <property type="nucleotide sequence ID" value="NZ_CP012333.1"/>
</dbReference>
<feature type="chain" id="PRO_5005466726" description="BNR repeat domain protein" evidence="1">
    <location>
        <begin position="31"/>
        <end position="461"/>
    </location>
</feature>
<feature type="signal peptide" evidence="1">
    <location>
        <begin position="1"/>
        <end position="30"/>
    </location>
</feature>
<evidence type="ECO:0000313" key="3">
    <source>
        <dbReference type="Proteomes" id="UP000064967"/>
    </source>
</evidence>
<organism evidence="2 3">
    <name type="scientific">Labilithrix luteola</name>
    <dbReference type="NCBI Taxonomy" id="1391654"/>
    <lineage>
        <taxon>Bacteria</taxon>
        <taxon>Pseudomonadati</taxon>
        <taxon>Myxococcota</taxon>
        <taxon>Polyangia</taxon>
        <taxon>Polyangiales</taxon>
        <taxon>Labilitrichaceae</taxon>
        <taxon>Labilithrix</taxon>
    </lineage>
</organism>
<dbReference type="Pfam" id="PF13540">
    <property type="entry name" value="RCC1_2"/>
    <property type="match status" value="2"/>
</dbReference>
<dbReference type="KEGG" id="llu:AKJ09_04499"/>
<evidence type="ECO:0008006" key="4">
    <source>
        <dbReference type="Google" id="ProtNLM"/>
    </source>
</evidence>
<accession>A0A0K1PWD5</accession>
<keyword evidence="3" id="KW-1185">Reference proteome</keyword>
<dbReference type="PROSITE" id="PS50012">
    <property type="entry name" value="RCC1_3"/>
    <property type="match status" value="2"/>
</dbReference>
<dbReference type="InterPro" id="IPR051553">
    <property type="entry name" value="Ran_GTPase-activating"/>
</dbReference>
<dbReference type="InterPro" id="IPR000408">
    <property type="entry name" value="Reg_chr_condens"/>
</dbReference>
<name>A0A0K1PWD5_9BACT</name>
<dbReference type="PRINTS" id="PR00633">
    <property type="entry name" value="RCCNDNSATION"/>
</dbReference>
<keyword evidence="1" id="KW-0732">Signal</keyword>
<sequence>MFITNRLLDRRASSAFVLGTSALGILVAAASCSTTSTTFLTTDETSDASVDAEAGEAAIADAGADADAAETGAVNAATSDAGPPPIQCVDAACAKSLVTTIGGSTAGFCALLDDATVACWGFNDSGQLARPSSVYQSAVPERVLGLKDVVRLSHTCAVDKDGATWCWGTGPFLQSTTNAYSTEWSPVKMAIPTATHVDFMNGSSQAWGTVSVGCAVVEGDSVACWGLNGNGQVRPPTVNESVTAANPVTTVGIPDGEPIQDIFVAGATFLLRTDGTLLSWGAKPLLGRVSSLSPDPRPKPVALTGVTYVDAEGGNACVVAHGSVYCWGATLPQAGDSLSNALPRQVMLPELAVSVATTGAFYGSGSYDPQRGCAVTLSGDVYCWGSNTSGQAGDGTRDFATSPVKVKGLPAPASIVRTDALATCALLTNGKVYCWGENDRGELGNGAIWEPSLEPVEVLLP</sequence>
<dbReference type="Proteomes" id="UP000064967">
    <property type="component" value="Chromosome"/>
</dbReference>
<dbReference type="Gene3D" id="2.130.10.30">
    <property type="entry name" value="Regulator of chromosome condensation 1/beta-lactamase-inhibitor protein II"/>
    <property type="match status" value="2"/>
</dbReference>
<dbReference type="SUPFAM" id="SSF50985">
    <property type="entry name" value="RCC1/BLIP-II"/>
    <property type="match status" value="2"/>
</dbReference>
<dbReference type="PANTHER" id="PTHR45982">
    <property type="entry name" value="REGULATOR OF CHROMOSOME CONDENSATION"/>
    <property type="match status" value="1"/>
</dbReference>